<sequence length="510" mass="58106">MSNLSTTLFFLWTFMSSSSASSFFPTLRSCSIIKTRSDYVVDLNATNFDSVLKETPATYVIVEFFAHWCPACRNYKPQYEKVAKLFNGANAVHPGIILMTRVDCANKINRKLCVKFHILHYPILLWGAPSKFVGGHWNGKKEKSEIISIEDGKTAQRLLKWINTRLTSSYDLEDEKFENDECLQSNVSDPGQISRAIYDVEEATNVAFDIILEHEMINSDTRATFIKFMQIMVAHNPSRRCRKGSADILVNFDNIYPSNILSENIDEQTNINGLDAALHTFQICGKQVPRGEDTRGFSCGLWVLLHSVSVRVDDKGSHLAFTTTCDFIHKFFICEECSQHFYDMCSSVVAPFNTTRDFVLWLWATHNNVNEKLMKTESSLRTGDPKFPKIIWPPEQLCPSCYAVGSQTKNNVINWDHNEVFKFLVSYYGPMLVSRYKDIDSVIMDTKSGSEDLLSSRNAVTVPVGAAMVIAVASCLFGAVAYAWRSQQKNRKYFLQTLLFYIMLRWEDCI</sequence>
<dbReference type="Gene3D" id="3.40.30.10">
    <property type="entry name" value="Glutaredoxin"/>
    <property type="match status" value="1"/>
</dbReference>
<dbReference type="Pfam" id="PF00085">
    <property type="entry name" value="Thioredoxin"/>
    <property type="match status" value="1"/>
</dbReference>
<feature type="signal peptide" evidence="12">
    <location>
        <begin position="1"/>
        <end position="20"/>
    </location>
</feature>
<keyword evidence="11" id="KW-0472">Membrane</keyword>
<evidence type="ECO:0000256" key="1">
    <source>
        <dbReference type="ARBA" id="ARBA00001974"/>
    </source>
</evidence>
<evidence type="ECO:0000256" key="10">
    <source>
        <dbReference type="ARBA" id="ARBA00023284"/>
    </source>
</evidence>
<evidence type="ECO:0000256" key="12">
    <source>
        <dbReference type="SAM" id="SignalP"/>
    </source>
</evidence>
<keyword evidence="11" id="KW-0812">Transmembrane</keyword>
<evidence type="ECO:0000259" key="13">
    <source>
        <dbReference type="PROSITE" id="PS51324"/>
    </source>
</evidence>
<evidence type="ECO:0000256" key="9">
    <source>
        <dbReference type="ARBA" id="ARBA00023180"/>
    </source>
</evidence>
<evidence type="ECO:0000256" key="4">
    <source>
        <dbReference type="ARBA" id="ARBA00022630"/>
    </source>
</evidence>
<dbReference type="InterPro" id="IPR036774">
    <property type="entry name" value="ERV/ALR_sulphydryl_oxid_sf"/>
</dbReference>
<name>A0A251U2A9_HELAN</name>
<evidence type="ECO:0000256" key="8">
    <source>
        <dbReference type="ARBA" id="ARBA00023157"/>
    </source>
</evidence>
<dbReference type="GO" id="GO:0003756">
    <property type="term" value="F:protein disulfide isomerase activity"/>
    <property type="evidence" value="ECO:0000318"/>
    <property type="project" value="GO_Central"/>
</dbReference>
<dbReference type="InterPro" id="IPR039798">
    <property type="entry name" value="Sulfhydryl_oxidase"/>
</dbReference>
<dbReference type="SUPFAM" id="SSF69000">
    <property type="entry name" value="FAD-dependent thiol oxidase"/>
    <property type="match status" value="1"/>
</dbReference>
<keyword evidence="16" id="KW-1185">Reference proteome</keyword>
<dbReference type="Proteomes" id="UP000215914">
    <property type="component" value="Chromosome 8"/>
</dbReference>
<accession>A0A251U2A9</accession>
<protein>
    <recommendedName>
        <fullName evidence="11">Sulfhydryl oxidase</fullName>
        <ecNumber evidence="11">1.8.3.2</ecNumber>
    </recommendedName>
</protein>
<dbReference type="AlphaFoldDB" id="A0A251U2A9"/>
<keyword evidence="7 11" id="KW-0560">Oxidoreductase</keyword>
<dbReference type="OMA" id="WINKQTH"/>
<evidence type="ECO:0000256" key="11">
    <source>
        <dbReference type="RuleBase" id="RU371123"/>
    </source>
</evidence>
<keyword evidence="11" id="KW-1133">Transmembrane helix</keyword>
<dbReference type="InterPro" id="IPR017905">
    <property type="entry name" value="ERV/ALR_sulphydryl_oxidase"/>
</dbReference>
<dbReference type="PROSITE" id="PS51352">
    <property type="entry name" value="THIOREDOXIN_2"/>
    <property type="match status" value="1"/>
</dbReference>
<feature type="chain" id="PRO_5012535610" description="Sulfhydryl oxidase" evidence="12">
    <location>
        <begin position="21"/>
        <end position="510"/>
    </location>
</feature>
<evidence type="ECO:0000256" key="3">
    <source>
        <dbReference type="ARBA" id="ARBA00022525"/>
    </source>
</evidence>
<dbReference type="EMBL" id="CM007897">
    <property type="protein sequence ID" value="OTG17497.1"/>
    <property type="molecule type" value="Genomic_DNA"/>
</dbReference>
<keyword evidence="9" id="KW-0325">Glycoprotein</keyword>
<dbReference type="Pfam" id="PF04777">
    <property type="entry name" value="Evr1_Alr"/>
    <property type="match status" value="1"/>
</dbReference>
<evidence type="ECO:0000259" key="14">
    <source>
        <dbReference type="PROSITE" id="PS51352"/>
    </source>
</evidence>
<keyword evidence="5 12" id="KW-0732">Signal</keyword>
<keyword evidence="8" id="KW-1015">Disulfide bond</keyword>
<dbReference type="InterPro" id="IPR013766">
    <property type="entry name" value="Thioredoxin_domain"/>
</dbReference>
<feature type="domain" description="Thioredoxin" evidence="14">
    <location>
        <begin position="30"/>
        <end position="167"/>
    </location>
</feature>
<dbReference type="GO" id="GO:0005615">
    <property type="term" value="C:extracellular space"/>
    <property type="evidence" value="ECO:0000318"/>
    <property type="project" value="GO_Central"/>
</dbReference>
<keyword evidence="3" id="KW-0964">Secreted</keyword>
<dbReference type="PANTHER" id="PTHR22897:SF8">
    <property type="entry name" value="SULFHYDRYL OXIDASE"/>
    <property type="match status" value="1"/>
</dbReference>
<dbReference type="SUPFAM" id="SSF52833">
    <property type="entry name" value="Thioredoxin-like"/>
    <property type="match status" value="1"/>
</dbReference>
<keyword evidence="10" id="KW-0676">Redox-active center</keyword>
<keyword evidence="6 11" id="KW-0274">FAD</keyword>
<organism evidence="15 16">
    <name type="scientific">Helianthus annuus</name>
    <name type="common">Common sunflower</name>
    <dbReference type="NCBI Taxonomy" id="4232"/>
    <lineage>
        <taxon>Eukaryota</taxon>
        <taxon>Viridiplantae</taxon>
        <taxon>Streptophyta</taxon>
        <taxon>Embryophyta</taxon>
        <taxon>Tracheophyta</taxon>
        <taxon>Spermatophyta</taxon>
        <taxon>Magnoliopsida</taxon>
        <taxon>eudicotyledons</taxon>
        <taxon>Gunneridae</taxon>
        <taxon>Pentapetalae</taxon>
        <taxon>asterids</taxon>
        <taxon>campanulids</taxon>
        <taxon>Asterales</taxon>
        <taxon>Asteraceae</taxon>
        <taxon>Asteroideae</taxon>
        <taxon>Heliantheae alliance</taxon>
        <taxon>Heliantheae</taxon>
        <taxon>Helianthus</taxon>
    </lineage>
</organism>
<evidence type="ECO:0000256" key="6">
    <source>
        <dbReference type="ARBA" id="ARBA00022827"/>
    </source>
</evidence>
<dbReference type="GO" id="GO:0016971">
    <property type="term" value="F:flavin-dependent sulfhydryl oxidase activity"/>
    <property type="evidence" value="ECO:0000318"/>
    <property type="project" value="GO_Central"/>
</dbReference>
<reference evidence="16" key="1">
    <citation type="journal article" date="2017" name="Nature">
        <title>The sunflower genome provides insights into oil metabolism, flowering and Asterid evolution.</title>
        <authorList>
            <person name="Badouin H."/>
            <person name="Gouzy J."/>
            <person name="Grassa C.J."/>
            <person name="Murat F."/>
            <person name="Staton S.E."/>
            <person name="Cottret L."/>
            <person name="Lelandais-Briere C."/>
            <person name="Owens G.L."/>
            <person name="Carrere S."/>
            <person name="Mayjonade B."/>
            <person name="Legrand L."/>
            <person name="Gill N."/>
            <person name="Kane N.C."/>
            <person name="Bowers J.E."/>
            <person name="Hubner S."/>
            <person name="Bellec A."/>
            <person name="Berard A."/>
            <person name="Berges H."/>
            <person name="Blanchet N."/>
            <person name="Boniface M.C."/>
            <person name="Brunel D."/>
            <person name="Catrice O."/>
            <person name="Chaidir N."/>
            <person name="Claudel C."/>
            <person name="Donnadieu C."/>
            <person name="Faraut T."/>
            <person name="Fievet G."/>
            <person name="Helmstetter N."/>
            <person name="King M."/>
            <person name="Knapp S.J."/>
            <person name="Lai Z."/>
            <person name="Le Paslier M.C."/>
            <person name="Lippi Y."/>
            <person name="Lorenzon L."/>
            <person name="Mandel J.R."/>
            <person name="Marage G."/>
            <person name="Marchand G."/>
            <person name="Marquand E."/>
            <person name="Bret-Mestries E."/>
            <person name="Morien E."/>
            <person name="Nambeesan S."/>
            <person name="Nguyen T."/>
            <person name="Pegot-Espagnet P."/>
            <person name="Pouilly N."/>
            <person name="Raftis F."/>
            <person name="Sallet E."/>
            <person name="Schiex T."/>
            <person name="Thomas J."/>
            <person name="Vandecasteele C."/>
            <person name="Vares D."/>
            <person name="Vear F."/>
            <person name="Vautrin S."/>
            <person name="Crespi M."/>
            <person name="Mangin B."/>
            <person name="Burke J.M."/>
            <person name="Salse J."/>
            <person name="Munos S."/>
            <person name="Vincourt P."/>
            <person name="Rieseberg L.H."/>
            <person name="Langlade N.B."/>
        </authorList>
    </citation>
    <scope>NUCLEOTIDE SEQUENCE [LARGE SCALE GENOMIC DNA]</scope>
    <source>
        <strain evidence="16">cv. SF193</strain>
    </source>
</reference>
<dbReference type="InParanoid" id="A0A251U2A9"/>
<dbReference type="EC" id="1.8.3.2" evidence="11"/>
<dbReference type="Gene3D" id="1.20.120.310">
    <property type="entry name" value="ERV/ALR sulfhydryl oxidase domain"/>
    <property type="match status" value="1"/>
</dbReference>
<dbReference type="PROSITE" id="PS51324">
    <property type="entry name" value="ERV_ALR"/>
    <property type="match status" value="1"/>
</dbReference>
<evidence type="ECO:0000313" key="16">
    <source>
        <dbReference type="Proteomes" id="UP000215914"/>
    </source>
</evidence>
<gene>
    <name evidence="15" type="ORF">HannXRQ_Chr08g0212821</name>
</gene>
<evidence type="ECO:0000313" key="15">
    <source>
        <dbReference type="EMBL" id="OTG17497.1"/>
    </source>
</evidence>
<evidence type="ECO:0000256" key="2">
    <source>
        <dbReference type="ARBA" id="ARBA00004613"/>
    </source>
</evidence>
<dbReference type="FunFam" id="1.20.120.310:FF:000004">
    <property type="entry name" value="Sulfhydryl oxidase"/>
    <property type="match status" value="1"/>
</dbReference>
<dbReference type="PROSITE" id="PS00194">
    <property type="entry name" value="THIOREDOXIN_1"/>
    <property type="match status" value="1"/>
</dbReference>
<comment type="subcellular location">
    <subcellularLocation>
        <location evidence="2">Secreted</location>
    </subcellularLocation>
</comment>
<dbReference type="InterPro" id="IPR036249">
    <property type="entry name" value="Thioredoxin-like_sf"/>
</dbReference>
<keyword evidence="4 11" id="KW-0285">Flavoprotein</keyword>
<dbReference type="GO" id="GO:0000139">
    <property type="term" value="C:Golgi membrane"/>
    <property type="evidence" value="ECO:0000318"/>
    <property type="project" value="GO_Central"/>
</dbReference>
<evidence type="ECO:0000256" key="7">
    <source>
        <dbReference type="ARBA" id="ARBA00023002"/>
    </source>
</evidence>
<dbReference type="GO" id="GO:0006457">
    <property type="term" value="P:protein folding"/>
    <property type="evidence" value="ECO:0000318"/>
    <property type="project" value="GO_Central"/>
</dbReference>
<evidence type="ECO:0000256" key="5">
    <source>
        <dbReference type="ARBA" id="ARBA00022729"/>
    </source>
</evidence>
<dbReference type="FunCoup" id="A0A251U2A9">
    <property type="interactions" value="995"/>
</dbReference>
<dbReference type="InterPro" id="IPR017937">
    <property type="entry name" value="Thioredoxin_CS"/>
</dbReference>
<feature type="transmembrane region" description="Helical" evidence="11">
    <location>
        <begin position="464"/>
        <end position="484"/>
    </location>
</feature>
<feature type="domain" description="ERV/ALR sulfhydryl oxidase" evidence="13">
    <location>
        <begin position="290"/>
        <end position="392"/>
    </location>
</feature>
<comment type="cofactor">
    <cofactor evidence="1 11">
        <name>FAD</name>
        <dbReference type="ChEBI" id="CHEBI:57692"/>
    </cofactor>
</comment>
<dbReference type="FunFam" id="3.40.30.10:FF:000244">
    <property type="entry name" value="Sulfhydryl oxidase"/>
    <property type="match status" value="1"/>
</dbReference>
<comment type="catalytic activity">
    <reaction evidence="11">
        <text>2 R'C(R)SH + O2 = R'C(R)S-S(R)CR' + H2O2</text>
        <dbReference type="Rhea" id="RHEA:17357"/>
        <dbReference type="ChEBI" id="CHEBI:15379"/>
        <dbReference type="ChEBI" id="CHEBI:16240"/>
        <dbReference type="ChEBI" id="CHEBI:16520"/>
        <dbReference type="ChEBI" id="CHEBI:17412"/>
        <dbReference type="EC" id="1.8.3.2"/>
    </reaction>
</comment>
<proteinExistence type="predicted"/>
<dbReference type="PANTHER" id="PTHR22897">
    <property type="entry name" value="QUIESCIN Q6-RELATED SULFHYDRYL OXIDASE"/>
    <property type="match status" value="1"/>
</dbReference>